<evidence type="ECO:0000313" key="1">
    <source>
        <dbReference type="EMBL" id="MPN11823.1"/>
    </source>
</evidence>
<reference evidence="1" key="1">
    <citation type="submission" date="2019-08" db="EMBL/GenBank/DDBJ databases">
        <authorList>
            <person name="Kucharzyk K."/>
            <person name="Murdoch R.W."/>
            <person name="Higgins S."/>
            <person name="Loffler F."/>
        </authorList>
    </citation>
    <scope>NUCLEOTIDE SEQUENCE</scope>
</reference>
<proteinExistence type="predicted"/>
<comment type="caution">
    <text evidence="1">The sequence shown here is derived from an EMBL/GenBank/DDBJ whole genome shotgun (WGS) entry which is preliminary data.</text>
</comment>
<dbReference type="EMBL" id="VSSQ01058091">
    <property type="protein sequence ID" value="MPN11823.1"/>
    <property type="molecule type" value="Genomic_DNA"/>
</dbReference>
<sequence length="96" mass="10800">MRPVVVSQHPQVTITILVHPVHPVVSQTDEIALTGFVCFKGVAVELINTIPGSKPHIPFVILQDVHYRILRQSIFGRIMGKETFMLSKRKQTGKNE</sequence>
<gene>
    <name evidence="1" type="ORF">SDC9_159131</name>
</gene>
<dbReference type="AlphaFoldDB" id="A0A645FHU6"/>
<name>A0A645FHU6_9ZZZZ</name>
<protein>
    <submittedName>
        <fullName evidence="1">Uncharacterized protein</fullName>
    </submittedName>
</protein>
<accession>A0A645FHU6</accession>
<organism evidence="1">
    <name type="scientific">bioreactor metagenome</name>
    <dbReference type="NCBI Taxonomy" id="1076179"/>
    <lineage>
        <taxon>unclassified sequences</taxon>
        <taxon>metagenomes</taxon>
        <taxon>ecological metagenomes</taxon>
    </lineage>
</organism>